<dbReference type="AlphaFoldDB" id="A0A2S2R2F4"/>
<keyword evidence="1" id="KW-0472">Membrane</keyword>
<evidence type="ECO:0000313" key="2">
    <source>
        <dbReference type="EMBL" id="MBY83960.1"/>
    </source>
</evidence>
<proteinExistence type="predicted"/>
<protein>
    <submittedName>
        <fullName evidence="2">Uncharacterized protein</fullName>
    </submittedName>
</protein>
<evidence type="ECO:0000256" key="1">
    <source>
        <dbReference type="SAM" id="Phobius"/>
    </source>
</evidence>
<name>A0A2S2R2F4_9HEMI</name>
<keyword evidence="1" id="KW-0812">Transmembrane</keyword>
<gene>
    <name evidence="2" type="ORF">g.147297</name>
</gene>
<dbReference type="EMBL" id="GGMS01014757">
    <property type="protein sequence ID" value="MBY83960.1"/>
    <property type="molecule type" value="Transcribed_RNA"/>
</dbReference>
<reference evidence="2" key="1">
    <citation type="submission" date="2018-04" db="EMBL/GenBank/DDBJ databases">
        <title>Transcriptome assembly of Sipha flava.</title>
        <authorList>
            <person name="Scully E.D."/>
            <person name="Geib S.M."/>
            <person name="Palmer N.A."/>
            <person name="Koch K."/>
            <person name="Bradshaw J."/>
            <person name="Heng-Moss T."/>
            <person name="Sarath G."/>
        </authorList>
    </citation>
    <scope>NUCLEOTIDE SEQUENCE</scope>
</reference>
<organism evidence="2">
    <name type="scientific">Sipha flava</name>
    <name type="common">yellow sugarcane aphid</name>
    <dbReference type="NCBI Taxonomy" id="143950"/>
    <lineage>
        <taxon>Eukaryota</taxon>
        <taxon>Metazoa</taxon>
        <taxon>Ecdysozoa</taxon>
        <taxon>Arthropoda</taxon>
        <taxon>Hexapoda</taxon>
        <taxon>Insecta</taxon>
        <taxon>Pterygota</taxon>
        <taxon>Neoptera</taxon>
        <taxon>Paraneoptera</taxon>
        <taxon>Hemiptera</taxon>
        <taxon>Sternorrhyncha</taxon>
        <taxon>Aphidomorpha</taxon>
        <taxon>Aphidoidea</taxon>
        <taxon>Aphididae</taxon>
        <taxon>Sipha</taxon>
    </lineage>
</organism>
<feature type="transmembrane region" description="Helical" evidence="1">
    <location>
        <begin position="6"/>
        <end position="21"/>
    </location>
</feature>
<keyword evidence="1" id="KW-1133">Transmembrane helix</keyword>
<accession>A0A2S2R2F4</accession>
<sequence length="100" mass="11398">MWFIITIIIITRTIIIIYYIIPHNRKQEGARASAQDGSGCMLINHKAIHGITVGYTLLVKQLHPFIVSRYCYRCNRPSLAEIVNIEPPPTKSNRVFCPST</sequence>